<reference evidence="3 4" key="1">
    <citation type="submission" date="2021-07" db="EMBL/GenBank/DDBJ databases">
        <authorList>
            <person name="Palmer J.M."/>
        </authorList>
    </citation>
    <scope>NUCLEOTIDE SEQUENCE [LARGE SCALE GENOMIC DNA]</scope>
    <source>
        <strain evidence="3 4">AT_MEX2019</strain>
        <tissue evidence="3">Muscle</tissue>
    </source>
</reference>
<keyword evidence="1" id="KW-0694">RNA-binding</keyword>
<dbReference type="EMBL" id="JAHUTI010016988">
    <property type="protein sequence ID" value="MED6237584.1"/>
    <property type="molecule type" value="Genomic_DNA"/>
</dbReference>
<protein>
    <submittedName>
        <fullName evidence="3">Uncharacterized protein</fullName>
    </submittedName>
</protein>
<evidence type="ECO:0000313" key="4">
    <source>
        <dbReference type="Proteomes" id="UP001345963"/>
    </source>
</evidence>
<feature type="compositionally biased region" description="Basic residues" evidence="2">
    <location>
        <begin position="50"/>
        <end position="67"/>
    </location>
</feature>
<feature type="non-terminal residue" evidence="3">
    <location>
        <position position="1"/>
    </location>
</feature>
<evidence type="ECO:0000256" key="1">
    <source>
        <dbReference type="ARBA" id="ARBA00022884"/>
    </source>
</evidence>
<dbReference type="Proteomes" id="UP001345963">
    <property type="component" value="Unassembled WGS sequence"/>
</dbReference>
<proteinExistence type="predicted"/>
<evidence type="ECO:0000313" key="3">
    <source>
        <dbReference type="EMBL" id="MED6237584.1"/>
    </source>
</evidence>
<dbReference type="PANTHER" id="PTHR48029:SF1">
    <property type="entry name" value="NUCLEOLAR PROTEIN 8"/>
    <property type="match status" value="1"/>
</dbReference>
<gene>
    <name evidence="3" type="ORF">ATANTOWER_028448</name>
</gene>
<comment type="caution">
    <text evidence="3">The sequence shown here is derived from an EMBL/GenBank/DDBJ whole genome shotgun (WGS) entry which is preliminary data.</text>
</comment>
<sequence length="67" mass="8261">EETPSKPDFFFFSSDDHRLKDGPRLFCRTSQLEEQREQWEERTSTLRQEYRKKHKDARRKLKTSQKS</sequence>
<name>A0ABU7AIN1_9TELE</name>
<keyword evidence="4" id="KW-1185">Reference proteome</keyword>
<accession>A0ABU7AIN1</accession>
<feature type="region of interest" description="Disordered" evidence="2">
    <location>
        <begin position="37"/>
        <end position="67"/>
    </location>
</feature>
<evidence type="ECO:0000256" key="2">
    <source>
        <dbReference type="SAM" id="MobiDB-lite"/>
    </source>
</evidence>
<organism evidence="3 4">
    <name type="scientific">Ataeniobius toweri</name>
    <dbReference type="NCBI Taxonomy" id="208326"/>
    <lineage>
        <taxon>Eukaryota</taxon>
        <taxon>Metazoa</taxon>
        <taxon>Chordata</taxon>
        <taxon>Craniata</taxon>
        <taxon>Vertebrata</taxon>
        <taxon>Euteleostomi</taxon>
        <taxon>Actinopterygii</taxon>
        <taxon>Neopterygii</taxon>
        <taxon>Teleostei</taxon>
        <taxon>Neoteleostei</taxon>
        <taxon>Acanthomorphata</taxon>
        <taxon>Ovalentaria</taxon>
        <taxon>Atherinomorphae</taxon>
        <taxon>Cyprinodontiformes</taxon>
        <taxon>Goodeidae</taxon>
        <taxon>Ataeniobius</taxon>
    </lineage>
</organism>
<dbReference type="PANTHER" id="PTHR48029">
    <property type="entry name" value="NUCLEOLAR PROTEIN 8"/>
    <property type="match status" value="1"/>
</dbReference>